<reference evidence="6 7" key="1">
    <citation type="submission" date="2019-11" db="EMBL/GenBank/DDBJ databases">
        <title>Paenibacillus monticola sp. nov., a novel PGPR strain isolated from mountain sample in China.</title>
        <authorList>
            <person name="Zhao Q."/>
            <person name="Li H.-P."/>
            <person name="Zhang J.-L."/>
        </authorList>
    </citation>
    <scope>NUCLEOTIDE SEQUENCE [LARGE SCALE GENOMIC DNA]</scope>
    <source>
        <strain evidence="6 7">LC-T2</strain>
    </source>
</reference>
<gene>
    <name evidence="6" type="ORF">GJB61_22440</name>
</gene>
<dbReference type="Gene3D" id="3.30.450.20">
    <property type="entry name" value="PAS domain"/>
    <property type="match status" value="1"/>
</dbReference>
<organism evidence="6 7">
    <name type="scientific">Paenibacillus monticola</name>
    <dbReference type="NCBI Taxonomy" id="2666075"/>
    <lineage>
        <taxon>Bacteria</taxon>
        <taxon>Bacillati</taxon>
        <taxon>Bacillota</taxon>
        <taxon>Bacilli</taxon>
        <taxon>Bacillales</taxon>
        <taxon>Paenibacillaceae</taxon>
        <taxon>Paenibacillus</taxon>
    </lineage>
</organism>
<dbReference type="Pfam" id="PF08448">
    <property type="entry name" value="PAS_4"/>
    <property type="match status" value="1"/>
</dbReference>
<evidence type="ECO:0000256" key="1">
    <source>
        <dbReference type="ARBA" id="ARBA00023224"/>
    </source>
</evidence>
<dbReference type="PROSITE" id="PS50111">
    <property type="entry name" value="CHEMOTAXIS_TRANSDUC_2"/>
    <property type="match status" value="1"/>
</dbReference>
<feature type="domain" description="Methyl-accepting transducer" evidence="4">
    <location>
        <begin position="108"/>
        <end position="303"/>
    </location>
</feature>
<dbReference type="PROSITE" id="PS50113">
    <property type="entry name" value="PAC"/>
    <property type="match status" value="1"/>
</dbReference>
<dbReference type="InterPro" id="IPR000014">
    <property type="entry name" value="PAS"/>
</dbReference>
<dbReference type="SMART" id="SM00283">
    <property type="entry name" value="MA"/>
    <property type="match status" value="1"/>
</dbReference>
<evidence type="ECO:0000259" key="5">
    <source>
        <dbReference type="PROSITE" id="PS50113"/>
    </source>
</evidence>
<name>A0A7X2H983_9BACL</name>
<protein>
    <submittedName>
        <fullName evidence="6">PAS domain-containing protein</fullName>
    </submittedName>
</protein>
<sequence>MEISDSQEVTDQLIIKSIEQNLAIIRFGLDRRVTYVNDIFARSMGYIKENMFGMHHKELCFPQFANSPAYEEFWQDLLSGKSFQDKIERMDSQGNTIWLEATYMPVFDEQHEKVLSISKVATDITERQNNISIVVARMQEMADSLNQRAETGIARSQELMVSINKIAEVSMENTLILTELQKEAVTIHGMVQTIRNIASQTHLLALNAAIEAAHAGEFGRGFDVVAKEVRKLSSMVENTIIEVRDSVEAITIEVAKISSGTNRVQENVENSQEQIQVAMNDFTTIASSAQDLDNQAREVLNSI</sequence>
<dbReference type="RefSeq" id="WP_154121242.1">
    <property type="nucleotide sequence ID" value="NZ_WJXB01000010.1"/>
</dbReference>
<evidence type="ECO:0000256" key="2">
    <source>
        <dbReference type="ARBA" id="ARBA00029447"/>
    </source>
</evidence>
<dbReference type="InterPro" id="IPR035965">
    <property type="entry name" value="PAS-like_dom_sf"/>
</dbReference>
<dbReference type="GO" id="GO:0016020">
    <property type="term" value="C:membrane"/>
    <property type="evidence" value="ECO:0007669"/>
    <property type="project" value="InterPro"/>
</dbReference>
<dbReference type="EMBL" id="WJXB01000010">
    <property type="protein sequence ID" value="MRN55745.1"/>
    <property type="molecule type" value="Genomic_DNA"/>
</dbReference>
<keyword evidence="1 3" id="KW-0807">Transducer</keyword>
<dbReference type="GO" id="GO:0007165">
    <property type="term" value="P:signal transduction"/>
    <property type="evidence" value="ECO:0007669"/>
    <property type="project" value="UniProtKB-KW"/>
</dbReference>
<keyword evidence="7" id="KW-1185">Reference proteome</keyword>
<dbReference type="NCBIfam" id="TIGR00229">
    <property type="entry name" value="sensory_box"/>
    <property type="match status" value="1"/>
</dbReference>
<feature type="domain" description="PAC" evidence="5">
    <location>
        <begin position="81"/>
        <end position="136"/>
    </location>
</feature>
<dbReference type="InterPro" id="IPR004090">
    <property type="entry name" value="Chemotax_Me-accpt_rcpt"/>
</dbReference>
<dbReference type="InterPro" id="IPR004089">
    <property type="entry name" value="MCPsignal_dom"/>
</dbReference>
<dbReference type="PANTHER" id="PTHR32089:SF112">
    <property type="entry name" value="LYSOZYME-LIKE PROTEIN-RELATED"/>
    <property type="match status" value="1"/>
</dbReference>
<dbReference type="GO" id="GO:0004888">
    <property type="term" value="F:transmembrane signaling receptor activity"/>
    <property type="evidence" value="ECO:0007669"/>
    <property type="project" value="InterPro"/>
</dbReference>
<dbReference type="PRINTS" id="PR00260">
    <property type="entry name" value="CHEMTRNSDUCR"/>
</dbReference>
<dbReference type="PANTHER" id="PTHR32089">
    <property type="entry name" value="METHYL-ACCEPTING CHEMOTAXIS PROTEIN MCPB"/>
    <property type="match status" value="1"/>
</dbReference>
<dbReference type="GO" id="GO:0006935">
    <property type="term" value="P:chemotaxis"/>
    <property type="evidence" value="ECO:0007669"/>
    <property type="project" value="InterPro"/>
</dbReference>
<evidence type="ECO:0000259" key="4">
    <source>
        <dbReference type="PROSITE" id="PS50111"/>
    </source>
</evidence>
<dbReference type="AlphaFoldDB" id="A0A7X2H983"/>
<proteinExistence type="inferred from homology"/>
<dbReference type="InterPro" id="IPR013656">
    <property type="entry name" value="PAS_4"/>
</dbReference>
<comment type="caution">
    <text evidence="6">The sequence shown here is derived from an EMBL/GenBank/DDBJ whole genome shotgun (WGS) entry which is preliminary data.</text>
</comment>
<accession>A0A7X2H983</accession>
<evidence type="ECO:0000256" key="3">
    <source>
        <dbReference type="PROSITE-ProRule" id="PRU00284"/>
    </source>
</evidence>
<comment type="similarity">
    <text evidence="2">Belongs to the methyl-accepting chemotaxis (MCP) protein family.</text>
</comment>
<dbReference type="CDD" id="cd00130">
    <property type="entry name" value="PAS"/>
    <property type="match status" value="1"/>
</dbReference>
<dbReference type="SUPFAM" id="SSF58104">
    <property type="entry name" value="Methyl-accepting chemotaxis protein (MCP) signaling domain"/>
    <property type="match status" value="1"/>
</dbReference>
<dbReference type="Proteomes" id="UP000463051">
    <property type="component" value="Unassembled WGS sequence"/>
</dbReference>
<dbReference type="InterPro" id="IPR000700">
    <property type="entry name" value="PAS-assoc_C"/>
</dbReference>
<evidence type="ECO:0000313" key="6">
    <source>
        <dbReference type="EMBL" id="MRN55745.1"/>
    </source>
</evidence>
<evidence type="ECO:0000313" key="7">
    <source>
        <dbReference type="Proteomes" id="UP000463051"/>
    </source>
</evidence>
<dbReference type="Pfam" id="PF00015">
    <property type="entry name" value="MCPsignal"/>
    <property type="match status" value="1"/>
</dbReference>
<dbReference type="SUPFAM" id="SSF55785">
    <property type="entry name" value="PYP-like sensor domain (PAS domain)"/>
    <property type="match status" value="1"/>
</dbReference>
<dbReference type="Gene3D" id="6.10.250.3200">
    <property type="match status" value="1"/>
</dbReference>